<evidence type="ECO:0000256" key="6">
    <source>
        <dbReference type="ARBA" id="ARBA00023136"/>
    </source>
</evidence>
<feature type="transmembrane region" description="Helical" evidence="9">
    <location>
        <begin position="196"/>
        <end position="224"/>
    </location>
</feature>
<organism evidence="10 11">
    <name type="scientific">Acyrthosiphon pisum</name>
    <name type="common">Pea aphid</name>
    <dbReference type="NCBI Taxonomy" id="7029"/>
    <lineage>
        <taxon>Eukaryota</taxon>
        <taxon>Metazoa</taxon>
        <taxon>Ecdysozoa</taxon>
        <taxon>Arthropoda</taxon>
        <taxon>Hexapoda</taxon>
        <taxon>Insecta</taxon>
        <taxon>Pterygota</taxon>
        <taxon>Neoptera</taxon>
        <taxon>Paraneoptera</taxon>
        <taxon>Hemiptera</taxon>
        <taxon>Sternorrhyncha</taxon>
        <taxon>Aphidomorpha</taxon>
        <taxon>Aphidoidea</taxon>
        <taxon>Aphididae</taxon>
        <taxon>Macrosiphini</taxon>
        <taxon>Acyrthosiphon</taxon>
    </lineage>
</organism>
<evidence type="ECO:0000256" key="5">
    <source>
        <dbReference type="ARBA" id="ARBA00022989"/>
    </source>
</evidence>
<keyword evidence="2" id="KW-0716">Sensory transduction</keyword>
<sequence>MVLKNEDKLMANTKLLKTIGLYQILNSSSPKVFGYNIFKCITIIEAFIAAAVVLGCILNAFFCLSDLPETTRYFTIGVMCTITFFKLCCIIGYSDTIWNCLHIITSVKYLTYKYHSKRMLKVGRKKSKSILILFLVVWITVYVNWMFMPIVIQNSYLKVEAGNLIYHFRTNIISLVYPATDKFYNDNFLTFYTMEFIIMLVGIHCTFMFDMLLILMCTTIACYLKTIANSFSTLGNGEHHFMKNSMPTVRYDETKLINAFKIIIQDQQKVIKNMKNIYKVIRPVILLQIAAGSSVIILLSVITIMDYFNGFHWHLQRTSL</sequence>
<dbReference type="RefSeq" id="XP_016662102.1">
    <property type="nucleotide sequence ID" value="XM_016806613.2"/>
</dbReference>
<keyword evidence="5 9" id="KW-1133">Transmembrane helix</keyword>
<dbReference type="GO" id="GO:0004984">
    <property type="term" value="F:olfactory receptor activity"/>
    <property type="evidence" value="ECO:0007669"/>
    <property type="project" value="InterPro"/>
</dbReference>
<evidence type="ECO:0000256" key="9">
    <source>
        <dbReference type="SAM" id="Phobius"/>
    </source>
</evidence>
<evidence type="ECO:0000256" key="7">
    <source>
        <dbReference type="ARBA" id="ARBA00023170"/>
    </source>
</evidence>
<comment type="subcellular location">
    <subcellularLocation>
        <location evidence="1">Membrane</location>
        <topology evidence="1">Multi-pass membrane protein</topology>
    </subcellularLocation>
</comment>
<evidence type="ECO:0000313" key="11">
    <source>
        <dbReference type="Proteomes" id="UP000007819"/>
    </source>
</evidence>
<evidence type="ECO:0000256" key="1">
    <source>
        <dbReference type="ARBA" id="ARBA00004141"/>
    </source>
</evidence>
<feature type="transmembrane region" description="Helical" evidence="9">
    <location>
        <begin position="37"/>
        <end position="61"/>
    </location>
</feature>
<dbReference type="GO" id="GO:0016020">
    <property type="term" value="C:membrane"/>
    <property type="evidence" value="ECO:0007669"/>
    <property type="project" value="UniProtKB-SubCell"/>
</dbReference>
<dbReference type="InterPro" id="IPR004117">
    <property type="entry name" value="7tm6_olfct_rcpt"/>
</dbReference>
<feature type="transmembrane region" description="Helical" evidence="9">
    <location>
        <begin position="284"/>
        <end position="305"/>
    </location>
</feature>
<dbReference type="Pfam" id="PF02949">
    <property type="entry name" value="7tm_6"/>
    <property type="match status" value="1"/>
</dbReference>
<keyword evidence="3 9" id="KW-0812">Transmembrane</keyword>
<reference evidence="11" key="1">
    <citation type="submission" date="2010-06" db="EMBL/GenBank/DDBJ databases">
        <authorList>
            <person name="Jiang H."/>
            <person name="Abraham K."/>
            <person name="Ali S."/>
            <person name="Alsbrooks S.L."/>
            <person name="Anim B.N."/>
            <person name="Anosike U.S."/>
            <person name="Attaway T."/>
            <person name="Bandaranaike D.P."/>
            <person name="Battles P.K."/>
            <person name="Bell S.N."/>
            <person name="Bell A.V."/>
            <person name="Beltran B."/>
            <person name="Bickham C."/>
            <person name="Bustamante Y."/>
            <person name="Caleb T."/>
            <person name="Canada A."/>
            <person name="Cardenas V."/>
            <person name="Carter K."/>
            <person name="Chacko J."/>
            <person name="Chandrabose M.N."/>
            <person name="Chavez D."/>
            <person name="Chavez A."/>
            <person name="Chen L."/>
            <person name="Chu H.-S."/>
            <person name="Claassen K.J."/>
            <person name="Cockrell R."/>
            <person name="Collins M."/>
            <person name="Cooper J.A."/>
            <person name="Cree A."/>
            <person name="Curry S.M."/>
            <person name="Da Y."/>
            <person name="Dao M.D."/>
            <person name="Das B."/>
            <person name="Davila M.-L."/>
            <person name="Davy-Carroll L."/>
            <person name="Denson S."/>
            <person name="Dinh H."/>
            <person name="Ebong V.E."/>
            <person name="Edwards J.R."/>
            <person name="Egan A."/>
            <person name="El-Daye J."/>
            <person name="Escobedo L."/>
            <person name="Fernandez S."/>
            <person name="Fernando P.R."/>
            <person name="Flagg N."/>
            <person name="Forbes L.D."/>
            <person name="Fowler R.G."/>
            <person name="Fu Q."/>
            <person name="Gabisi R.A."/>
            <person name="Ganer J."/>
            <person name="Garbino Pronczuk A."/>
            <person name="Garcia R.M."/>
            <person name="Garner T."/>
            <person name="Garrett T.E."/>
            <person name="Gonzalez D.A."/>
            <person name="Hamid H."/>
            <person name="Hawkins E.S."/>
            <person name="Hirani K."/>
            <person name="Hogues M.E."/>
            <person name="Hollins B."/>
            <person name="Hsiao C.-H."/>
            <person name="Jabil R."/>
            <person name="James M.L."/>
            <person name="Jhangiani S.N."/>
            <person name="Johnson B."/>
            <person name="Johnson Q."/>
            <person name="Joshi V."/>
            <person name="Kalu J.B."/>
            <person name="Kam C."/>
            <person name="Kashfia A."/>
            <person name="Keebler J."/>
            <person name="Kisamo H."/>
            <person name="Kovar C.L."/>
            <person name="Lago L.A."/>
            <person name="Lai C.-Y."/>
            <person name="Laidlaw J."/>
            <person name="Lara F."/>
            <person name="Le T.-K."/>
            <person name="Lee S.L."/>
            <person name="Legall F.H."/>
            <person name="Lemon S.J."/>
            <person name="Lewis L.R."/>
            <person name="Li B."/>
            <person name="Liu Y."/>
            <person name="Liu Y.-S."/>
            <person name="Lopez J."/>
            <person name="Lozado R.J."/>
            <person name="Lu J."/>
            <person name="Madu R.C."/>
            <person name="Maheshwari M."/>
            <person name="Maheshwari R."/>
            <person name="Malloy K."/>
            <person name="Martinez E."/>
            <person name="Mathew T."/>
            <person name="Mercado I.C."/>
            <person name="Mercado C."/>
            <person name="Meyer B."/>
            <person name="Montgomery K."/>
            <person name="Morgan M.B."/>
            <person name="Munidasa M."/>
            <person name="Nazareth L.V."/>
            <person name="Nelson J."/>
            <person name="Ng B.M."/>
            <person name="Nguyen N.B."/>
            <person name="Nguyen P.Q."/>
            <person name="Nguyen T."/>
            <person name="Obregon M."/>
            <person name="Okwuonu G.O."/>
            <person name="Onwere C.G."/>
            <person name="Orozco G."/>
            <person name="Parra A."/>
            <person name="Patel S."/>
            <person name="Patil S."/>
            <person name="Perez A."/>
            <person name="Perez Y."/>
            <person name="Pham C."/>
            <person name="Primus E.L."/>
            <person name="Pu L.-L."/>
            <person name="Puazo M."/>
            <person name="Qin X."/>
            <person name="Quiroz J.B."/>
            <person name="Reese J."/>
            <person name="Richards S."/>
            <person name="Rives C.M."/>
            <person name="Robberts R."/>
            <person name="Ruiz S.J."/>
            <person name="Ruiz M.J."/>
            <person name="Santibanez J."/>
            <person name="Schneider B.W."/>
            <person name="Sisson I."/>
            <person name="Smith M."/>
            <person name="Sodergren E."/>
            <person name="Song X.-Z."/>
            <person name="Song B.B."/>
            <person name="Summersgill H."/>
            <person name="Thelus R."/>
            <person name="Thornton R.D."/>
            <person name="Trejos Z.Y."/>
            <person name="Usmani K."/>
            <person name="Vattathil S."/>
            <person name="Villasana D."/>
            <person name="Walker D.L."/>
            <person name="Wang S."/>
            <person name="Wang K."/>
            <person name="White C.S."/>
            <person name="Williams A.C."/>
            <person name="Williamson J."/>
            <person name="Wilson K."/>
            <person name="Woghiren I.O."/>
            <person name="Woodworth J.R."/>
            <person name="Worley K.C."/>
            <person name="Wright R.A."/>
            <person name="Wu W."/>
            <person name="Young L."/>
            <person name="Zhang L."/>
            <person name="Zhang J."/>
            <person name="Zhu Y."/>
            <person name="Muzny D.M."/>
            <person name="Weinstock G."/>
            <person name="Gibbs R.A."/>
        </authorList>
    </citation>
    <scope>NUCLEOTIDE SEQUENCE [LARGE SCALE GENOMIC DNA]</scope>
    <source>
        <strain evidence="11">LSR1</strain>
    </source>
</reference>
<dbReference type="AlphaFoldDB" id="A0A8R2D5Z6"/>
<accession>A0A8R2D5Z6</accession>
<evidence type="ECO:0000313" key="10">
    <source>
        <dbReference type="EnsemblMetazoa" id="XP_016662101.1"/>
    </source>
</evidence>
<dbReference type="EnsemblMetazoa" id="XM_016806613.2">
    <property type="protein sequence ID" value="XP_016662102.1"/>
    <property type="gene ID" value="LOC107884467"/>
</dbReference>
<dbReference type="Proteomes" id="UP000007819">
    <property type="component" value="Chromosome A3"/>
</dbReference>
<keyword evidence="6 9" id="KW-0472">Membrane</keyword>
<reference evidence="10" key="2">
    <citation type="submission" date="2022-06" db="UniProtKB">
        <authorList>
            <consortium name="EnsemblMetazoa"/>
        </authorList>
    </citation>
    <scope>IDENTIFICATION</scope>
</reference>
<dbReference type="GO" id="GO:0007165">
    <property type="term" value="P:signal transduction"/>
    <property type="evidence" value="ECO:0007669"/>
    <property type="project" value="UniProtKB-KW"/>
</dbReference>
<dbReference type="RefSeq" id="XP_016662101.1">
    <property type="nucleotide sequence ID" value="XM_016806612.2"/>
</dbReference>
<evidence type="ECO:0000256" key="3">
    <source>
        <dbReference type="ARBA" id="ARBA00022692"/>
    </source>
</evidence>
<protein>
    <recommendedName>
        <fullName evidence="12">Odorant receptor</fullName>
    </recommendedName>
</protein>
<evidence type="ECO:0000256" key="2">
    <source>
        <dbReference type="ARBA" id="ARBA00022606"/>
    </source>
</evidence>
<feature type="transmembrane region" description="Helical" evidence="9">
    <location>
        <begin position="130"/>
        <end position="152"/>
    </location>
</feature>
<dbReference type="OrthoDB" id="7548151at2759"/>
<dbReference type="GO" id="GO:0005549">
    <property type="term" value="F:odorant binding"/>
    <property type="evidence" value="ECO:0007669"/>
    <property type="project" value="InterPro"/>
</dbReference>
<keyword evidence="8" id="KW-0807">Transducer</keyword>
<evidence type="ECO:0008006" key="12">
    <source>
        <dbReference type="Google" id="ProtNLM"/>
    </source>
</evidence>
<proteinExistence type="predicted"/>
<feature type="transmembrane region" description="Helical" evidence="9">
    <location>
        <begin position="73"/>
        <end position="93"/>
    </location>
</feature>
<keyword evidence="11" id="KW-1185">Reference proteome</keyword>
<evidence type="ECO:0000256" key="4">
    <source>
        <dbReference type="ARBA" id="ARBA00022725"/>
    </source>
</evidence>
<dbReference type="GeneID" id="107884467"/>
<keyword evidence="7" id="KW-0675">Receptor</keyword>
<dbReference type="EnsemblMetazoa" id="XM_016806612.2">
    <property type="protein sequence ID" value="XP_016662101.1"/>
    <property type="gene ID" value="LOC107884467"/>
</dbReference>
<dbReference type="KEGG" id="api:107884467"/>
<evidence type="ECO:0000256" key="8">
    <source>
        <dbReference type="ARBA" id="ARBA00023224"/>
    </source>
</evidence>
<keyword evidence="4" id="KW-0552">Olfaction</keyword>
<name>A0A8R2D5Z6_ACYPI</name>